<accession>A0A6A7A260</accession>
<gene>
    <name evidence="3" type="ORF">CC86DRAFT_439628</name>
</gene>
<dbReference type="InterPro" id="IPR003140">
    <property type="entry name" value="PLipase/COase/thioEstase"/>
</dbReference>
<dbReference type="InterPro" id="IPR029058">
    <property type="entry name" value="AB_hydrolase_fold"/>
</dbReference>
<dbReference type="EMBL" id="MU006224">
    <property type="protein sequence ID" value="KAF2827213.1"/>
    <property type="molecule type" value="Genomic_DNA"/>
</dbReference>
<dbReference type="PANTHER" id="PTHR10655">
    <property type="entry name" value="LYSOPHOSPHOLIPASE-RELATED"/>
    <property type="match status" value="1"/>
</dbReference>
<dbReference type="PANTHER" id="PTHR10655:SF63">
    <property type="entry name" value="PHOSPHOLIPASE_CARBOXYLESTERASE_THIOESTERASE DOMAIN-CONTAINING PROTEIN"/>
    <property type="match status" value="1"/>
</dbReference>
<proteinExistence type="inferred from homology"/>
<sequence length="264" mass="29466">MRRDQRFGPVHIVEPKSEHTHTAIMLHGRGSTGEEFADGFLESTLSDGFSLSEKLPGCRWEDLPAWFEAHSLTDITARQDLQVSGIRDSVDHITVIINEEIRLLDGNPQKLLLGGISQGGAVALWTLLCQQDPAIRPGAVVVASTWLPFAANIERKFAGQPGPDETQDTEFNGFVKQMIAFKTFPGTTDVVQVSRTQPPVIIGHGVDDAYVDVELGRHAARILAQAGLPVEWKEYSGAEEERHWFKIPDEMDDIRRFLARIEWM</sequence>
<evidence type="ECO:0000256" key="1">
    <source>
        <dbReference type="ARBA" id="ARBA00006499"/>
    </source>
</evidence>
<evidence type="ECO:0000259" key="2">
    <source>
        <dbReference type="Pfam" id="PF02230"/>
    </source>
</evidence>
<evidence type="ECO:0000313" key="3">
    <source>
        <dbReference type="EMBL" id="KAF2827213.1"/>
    </source>
</evidence>
<evidence type="ECO:0000313" key="4">
    <source>
        <dbReference type="Proteomes" id="UP000799424"/>
    </source>
</evidence>
<dbReference type="SUPFAM" id="SSF53474">
    <property type="entry name" value="alpha/beta-Hydrolases"/>
    <property type="match status" value="1"/>
</dbReference>
<keyword evidence="4" id="KW-1185">Reference proteome</keyword>
<dbReference type="GO" id="GO:0005737">
    <property type="term" value="C:cytoplasm"/>
    <property type="evidence" value="ECO:0007669"/>
    <property type="project" value="TreeGrafter"/>
</dbReference>
<name>A0A6A7A260_9PLEO</name>
<reference evidence="3" key="1">
    <citation type="journal article" date="2020" name="Stud. Mycol.">
        <title>101 Dothideomycetes genomes: a test case for predicting lifestyles and emergence of pathogens.</title>
        <authorList>
            <person name="Haridas S."/>
            <person name="Albert R."/>
            <person name="Binder M."/>
            <person name="Bloem J."/>
            <person name="Labutti K."/>
            <person name="Salamov A."/>
            <person name="Andreopoulos B."/>
            <person name="Baker S."/>
            <person name="Barry K."/>
            <person name="Bills G."/>
            <person name="Bluhm B."/>
            <person name="Cannon C."/>
            <person name="Castanera R."/>
            <person name="Culley D."/>
            <person name="Daum C."/>
            <person name="Ezra D."/>
            <person name="Gonzalez J."/>
            <person name="Henrissat B."/>
            <person name="Kuo A."/>
            <person name="Liang C."/>
            <person name="Lipzen A."/>
            <person name="Lutzoni F."/>
            <person name="Magnuson J."/>
            <person name="Mondo S."/>
            <person name="Nolan M."/>
            <person name="Ohm R."/>
            <person name="Pangilinan J."/>
            <person name="Park H.-J."/>
            <person name="Ramirez L."/>
            <person name="Alfaro M."/>
            <person name="Sun H."/>
            <person name="Tritt A."/>
            <person name="Yoshinaga Y."/>
            <person name="Zwiers L.-H."/>
            <person name="Turgeon B."/>
            <person name="Goodwin S."/>
            <person name="Spatafora J."/>
            <person name="Crous P."/>
            <person name="Grigoriev I."/>
        </authorList>
    </citation>
    <scope>NUCLEOTIDE SEQUENCE</scope>
    <source>
        <strain evidence="3">CBS 113818</strain>
    </source>
</reference>
<dbReference type="GO" id="GO:0008474">
    <property type="term" value="F:palmitoyl-(protein) hydrolase activity"/>
    <property type="evidence" value="ECO:0007669"/>
    <property type="project" value="TreeGrafter"/>
</dbReference>
<dbReference type="Proteomes" id="UP000799424">
    <property type="component" value="Unassembled WGS sequence"/>
</dbReference>
<dbReference type="Pfam" id="PF02230">
    <property type="entry name" value="Abhydrolase_2"/>
    <property type="match status" value="1"/>
</dbReference>
<feature type="domain" description="Phospholipase/carboxylesterase/thioesterase" evidence="2">
    <location>
        <begin position="11"/>
        <end position="155"/>
    </location>
</feature>
<organism evidence="3 4">
    <name type="scientific">Ophiobolus disseminans</name>
    <dbReference type="NCBI Taxonomy" id="1469910"/>
    <lineage>
        <taxon>Eukaryota</taxon>
        <taxon>Fungi</taxon>
        <taxon>Dikarya</taxon>
        <taxon>Ascomycota</taxon>
        <taxon>Pezizomycotina</taxon>
        <taxon>Dothideomycetes</taxon>
        <taxon>Pleosporomycetidae</taxon>
        <taxon>Pleosporales</taxon>
        <taxon>Pleosporineae</taxon>
        <taxon>Phaeosphaeriaceae</taxon>
        <taxon>Ophiobolus</taxon>
    </lineage>
</organism>
<dbReference type="GO" id="GO:0052689">
    <property type="term" value="F:carboxylic ester hydrolase activity"/>
    <property type="evidence" value="ECO:0007669"/>
    <property type="project" value="TreeGrafter"/>
</dbReference>
<dbReference type="Gene3D" id="3.40.50.1820">
    <property type="entry name" value="alpha/beta hydrolase"/>
    <property type="match status" value="1"/>
</dbReference>
<dbReference type="InterPro" id="IPR050565">
    <property type="entry name" value="LYPA1-2/EST-like"/>
</dbReference>
<dbReference type="AlphaFoldDB" id="A0A6A7A260"/>
<protein>
    <submittedName>
        <fullName evidence="3">Alpha/beta-hydrolase</fullName>
    </submittedName>
</protein>
<comment type="similarity">
    <text evidence="1">Belongs to the AB hydrolase superfamily. AB hydrolase 2 family.</text>
</comment>
<dbReference type="OrthoDB" id="2418081at2759"/>